<dbReference type="AlphaFoldDB" id="A0AAX4PGN4"/>
<dbReference type="EMBL" id="CP151511">
    <property type="protein sequence ID" value="WZN65079.1"/>
    <property type="molecule type" value="Genomic_DNA"/>
</dbReference>
<dbReference type="Proteomes" id="UP001472866">
    <property type="component" value="Chromosome 11"/>
</dbReference>
<gene>
    <name evidence="2" type="ORF">HKI87_11g66360</name>
</gene>
<name>A0AAX4PGN4_9CHLO</name>
<evidence type="ECO:0000313" key="2">
    <source>
        <dbReference type="EMBL" id="WZN65079.1"/>
    </source>
</evidence>
<sequence length="145" mass="15726">MSAVTGMLGSGGGALDILLCHERSFMETQSQSLDASPPYSQRRSSLSSVDAMVGAPFARTKRLSGVYSADRKSLTKRRRKLDFDAAWGGRDVEEEGAGAPLSETAPGKENHASSKAKAGTKEVVLVWSAKRKRSPLRPRRLCKFK</sequence>
<evidence type="ECO:0000313" key="3">
    <source>
        <dbReference type="Proteomes" id="UP001472866"/>
    </source>
</evidence>
<organism evidence="2 3">
    <name type="scientific">Chloropicon roscoffensis</name>
    <dbReference type="NCBI Taxonomy" id="1461544"/>
    <lineage>
        <taxon>Eukaryota</taxon>
        <taxon>Viridiplantae</taxon>
        <taxon>Chlorophyta</taxon>
        <taxon>Chloropicophyceae</taxon>
        <taxon>Chloropicales</taxon>
        <taxon>Chloropicaceae</taxon>
        <taxon>Chloropicon</taxon>
    </lineage>
</organism>
<protein>
    <submittedName>
        <fullName evidence="2">Uncharacterized protein</fullName>
    </submittedName>
</protein>
<reference evidence="2 3" key="1">
    <citation type="submission" date="2024-03" db="EMBL/GenBank/DDBJ databases">
        <title>Complete genome sequence of the green alga Chloropicon roscoffensis RCC1871.</title>
        <authorList>
            <person name="Lemieux C."/>
            <person name="Pombert J.-F."/>
            <person name="Otis C."/>
            <person name="Turmel M."/>
        </authorList>
    </citation>
    <scope>NUCLEOTIDE SEQUENCE [LARGE SCALE GENOMIC DNA]</scope>
    <source>
        <strain evidence="2 3">RCC1871</strain>
    </source>
</reference>
<proteinExistence type="predicted"/>
<evidence type="ECO:0000256" key="1">
    <source>
        <dbReference type="SAM" id="MobiDB-lite"/>
    </source>
</evidence>
<accession>A0AAX4PGN4</accession>
<feature type="region of interest" description="Disordered" evidence="1">
    <location>
        <begin position="94"/>
        <end position="117"/>
    </location>
</feature>
<keyword evidence="3" id="KW-1185">Reference proteome</keyword>